<evidence type="ECO:0000256" key="1">
    <source>
        <dbReference type="SAM" id="MobiDB-lite"/>
    </source>
</evidence>
<accession>A0A9Q0EX28</accession>
<keyword evidence="3" id="KW-1185">Reference proteome</keyword>
<sequence>MFEGFMNCQRKRDEWIERVSAKQMHQFRVLSHQVQQLQLEHVRGRTATSTPVPPADRSQEPQAGHRNEPKMSRLEEGDNIEHYLTVFERLAGIY</sequence>
<name>A0A9Q0EX28_9TELE</name>
<evidence type="ECO:0000313" key="3">
    <source>
        <dbReference type="Proteomes" id="UP001148018"/>
    </source>
</evidence>
<dbReference type="EMBL" id="JANIIK010000034">
    <property type="protein sequence ID" value="KAJ3615126.1"/>
    <property type="molecule type" value="Genomic_DNA"/>
</dbReference>
<gene>
    <name evidence="2" type="ORF">NHX12_018694</name>
</gene>
<feature type="region of interest" description="Disordered" evidence="1">
    <location>
        <begin position="41"/>
        <end position="76"/>
    </location>
</feature>
<dbReference type="AlphaFoldDB" id="A0A9Q0EX28"/>
<organism evidence="2 3">
    <name type="scientific">Muraenolepis orangiensis</name>
    <name type="common">Patagonian moray cod</name>
    <dbReference type="NCBI Taxonomy" id="630683"/>
    <lineage>
        <taxon>Eukaryota</taxon>
        <taxon>Metazoa</taxon>
        <taxon>Chordata</taxon>
        <taxon>Craniata</taxon>
        <taxon>Vertebrata</taxon>
        <taxon>Euteleostomi</taxon>
        <taxon>Actinopterygii</taxon>
        <taxon>Neopterygii</taxon>
        <taxon>Teleostei</taxon>
        <taxon>Neoteleostei</taxon>
        <taxon>Acanthomorphata</taxon>
        <taxon>Zeiogadaria</taxon>
        <taxon>Gadariae</taxon>
        <taxon>Gadiformes</taxon>
        <taxon>Muraenolepidoidei</taxon>
        <taxon>Muraenolepididae</taxon>
        <taxon>Muraenolepis</taxon>
    </lineage>
</organism>
<comment type="caution">
    <text evidence="2">The sequence shown here is derived from an EMBL/GenBank/DDBJ whole genome shotgun (WGS) entry which is preliminary data.</text>
</comment>
<reference evidence="2" key="1">
    <citation type="submission" date="2022-07" db="EMBL/GenBank/DDBJ databases">
        <title>Chromosome-level genome of Muraenolepis orangiensis.</title>
        <authorList>
            <person name="Kim J."/>
        </authorList>
    </citation>
    <scope>NUCLEOTIDE SEQUENCE</scope>
    <source>
        <strain evidence="2">KU_S4_2022</strain>
        <tissue evidence="2">Muscle</tissue>
    </source>
</reference>
<feature type="compositionally biased region" description="Basic and acidic residues" evidence="1">
    <location>
        <begin position="57"/>
        <end position="76"/>
    </location>
</feature>
<evidence type="ECO:0000313" key="2">
    <source>
        <dbReference type="EMBL" id="KAJ3615126.1"/>
    </source>
</evidence>
<proteinExistence type="predicted"/>
<protein>
    <submittedName>
        <fullName evidence="2">Uncharacterized protein</fullName>
    </submittedName>
</protein>
<dbReference type="Proteomes" id="UP001148018">
    <property type="component" value="Unassembled WGS sequence"/>
</dbReference>